<evidence type="ECO:0000313" key="3">
    <source>
        <dbReference type="Proteomes" id="UP000306196"/>
    </source>
</evidence>
<organism evidence="2 3">
    <name type="scientific">Phragmitibacter flavus</name>
    <dbReference type="NCBI Taxonomy" id="2576071"/>
    <lineage>
        <taxon>Bacteria</taxon>
        <taxon>Pseudomonadati</taxon>
        <taxon>Verrucomicrobiota</taxon>
        <taxon>Verrucomicrobiia</taxon>
        <taxon>Verrucomicrobiales</taxon>
        <taxon>Verrucomicrobiaceae</taxon>
        <taxon>Phragmitibacter</taxon>
    </lineage>
</organism>
<dbReference type="RefSeq" id="WP_138086233.1">
    <property type="nucleotide sequence ID" value="NZ_VAUV01000007.1"/>
</dbReference>
<feature type="transmembrane region" description="Helical" evidence="1">
    <location>
        <begin position="36"/>
        <end position="58"/>
    </location>
</feature>
<gene>
    <name evidence="2" type="ORF">FEM03_10660</name>
</gene>
<keyword evidence="1" id="KW-0812">Transmembrane</keyword>
<keyword evidence="1" id="KW-0472">Membrane</keyword>
<proteinExistence type="predicted"/>
<evidence type="ECO:0000313" key="2">
    <source>
        <dbReference type="EMBL" id="TLD70762.1"/>
    </source>
</evidence>
<name>A0A5R8KEN7_9BACT</name>
<dbReference type="OrthoDB" id="188606at2"/>
<keyword evidence="3" id="KW-1185">Reference proteome</keyword>
<dbReference type="SUPFAM" id="SSF48452">
    <property type="entry name" value="TPR-like"/>
    <property type="match status" value="1"/>
</dbReference>
<protein>
    <recommendedName>
        <fullName evidence="4">Tetratricopeptide repeat protein</fullName>
    </recommendedName>
</protein>
<evidence type="ECO:0000256" key="1">
    <source>
        <dbReference type="SAM" id="Phobius"/>
    </source>
</evidence>
<dbReference type="InterPro" id="IPR011990">
    <property type="entry name" value="TPR-like_helical_dom_sf"/>
</dbReference>
<dbReference type="Gene3D" id="1.25.40.10">
    <property type="entry name" value="Tetratricopeptide repeat domain"/>
    <property type="match status" value="1"/>
</dbReference>
<evidence type="ECO:0008006" key="4">
    <source>
        <dbReference type="Google" id="ProtNLM"/>
    </source>
</evidence>
<feature type="transmembrane region" description="Helical" evidence="1">
    <location>
        <begin position="6"/>
        <end position="24"/>
    </location>
</feature>
<dbReference type="EMBL" id="VAUV01000007">
    <property type="protein sequence ID" value="TLD70762.1"/>
    <property type="molecule type" value="Genomic_DNA"/>
</dbReference>
<comment type="caution">
    <text evidence="2">The sequence shown here is derived from an EMBL/GenBank/DDBJ whole genome shotgun (WGS) entry which is preliminary data.</text>
</comment>
<dbReference type="AlphaFoldDB" id="A0A5R8KEN7"/>
<reference evidence="2 3" key="1">
    <citation type="submission" date="2019-05" db="EMBL/GenBank/DDBJ databases">
        <title>Verrucobacter flavum gen. nov., sp. nov. a new member of the family Verrucomicrobiaceae.</title>
        <authorList>
            <person name="Szuroczki S."/>
            <person name="Abbaszade G."/>
            <person name="Szabo A."/>
            <person name="Felfoldi T."/>
            <person name="Schumann P."/>
            <person name="Boka K."/>
            <person name="Keki Z."/>
            <person name="Toumi M."/>
            <person name="Toth E."/>
        </authorList>
    </citation>
    <scope>NUCLEOTIDE SEQUENCE [LARGE SCALE GENOMIC DNA]</scope>
    <source>
        <strain evidence="2 3">MG-N-17</strain>
    </source>
</reference>
<accession>A0A5R8KEN7</accession>
<keyword evidence="1" id="KW-1133">Transmembrane helix</keyword>
<sequence length="217" mass="24207">MSTRTVIHLCIAGLFALAVLYIMSKWSTPEWQENPMYPLIAIISLAIVGGIFFVTVVLPRIGDAVGTAMYSSGEEVKQDGSMKAVAKMASGDYEGAIVEFKKMIAEKPDDPYPISEISKIYTDKLQQPDNAIVFLQGHLEAKAWSEDNAAFLMFRMIDIYFHQKAWEHAKDILEQVAGNFPGTRHSANARHKINELEQIQFKELQAQRAKQSAQGGV</sequence>
<dbReference type="Proteomes" id="UP000306196">
    <property type="component" value="Unassembled WGS sequence"/>
</dbReference>